<gene>
    <name evidence="4" type="ORF">GSTENG00000112001</name>
</gene>
<reference evidence="4" key="2">
    <citation type="submission" date="2004-02" db="EMBL/GenBank/DDBJ databases">
        <authorList>
            <consortium name="Genoscope"/>
            <consortium name="Whitehead Institute Centre for Genome Research"/>
        </authorList>
    </citation>
    <scope>NUCLEOTIDE SEQUENCE</scope>
</reference>
<keyword evidence="1" id="KW-0547">Nucleotide-binding</keyword>
<evidence type="ECO:0000256" key="3">
    <source>
        <dbReference type="SAM" id="MobiDB-lite"/>
    </source>
</evidence>
<sequence length="218" mass="23769">KGGEDAAGHSHPSAASVRCTGRISEAAGQGIREGDQAEGARGQRGEAGGYHPSVPQTAVKSKTTVFFRFLLQPNKLSNDLVQQFLLPDQTPPILEAEMSSGPSRWTAAAAHPDTRRRKKRRRTGTTQLKPDEGTPELPVGMVRVRLDTDGSLHDVTEYETEQCNPPEQNLCEDLSDLQHMSECGVLNTLMCRARADLPSRRPDPTWSACGRRCRPTAG</sequence>
<feature type="region of interest" description="Disordered" evidence="3">
    <location>
        <begin position="93"/>
        <end position="137"/>
    </location>
</feature>
<accession>Q4TI64</accession>
<keyword evidence="2" id="KW-0067">ATP-binding</keyword>
<feature type="non-terminal residue" evidence="4">
    <location>
        <position position="218"/>
    </location>
</feature>
<organism evidence="4">
    <name type="scientific">Tetraodon nigroviridis</name>
    <name type="common">Spotted green pufferfish</name>
    <name type="synonym">Chelonodon nigroviridis</name>
    <dbReference type="NCBI Taxonomy" id="99883"/>
    <lineage>
        <taxon>Eukaryota</taxon>
        <taxon>Metazoa</taxon>
        <taxon>Chordata</taxon>
        <taxon>Craniata</taxon>
        <taxon>Vertebrata</taxon>
        <taxon>Euteleostomi</taxon>
        <taxon>Actinopterygii</taxon>
        <taxon>Neopterygii</taxon>
        <taxon>Teleostei</taxon>
        <taxon>Neoteleostei</taxon>
        <taxon>Acanthomorphata</taxon>
        <taxon>Eupercaria</taxon>
        <taxon>Tetraodontiformes</taxon>
        <taxon>Tetradontoidea</taxon>
        <taxon>Tetraodontidae</taxon>
        <taxon>Tetraodon</taxon>
    </lineage>
</organism>
<name>Q4TI64_TETNG</name>
<feature type="compositionally biased region" description="Basic residues" evidence="3">
    <location>
        <begin position="114"/>
        <end position="123"/>
    </location>
</feature>
<reference evidence="4" key="1">
    <citation type="journal article" date="2004" name="Nature">
        <title>Genome duplication in the teleost fish Tetraodon nigroviridis reveals the early vertebrate proto-karyotype.</title>
        <authorList>
            <person name="Jaillon O."/>
            <person name="Aury J.-M."/>
            <person name="Brunet F."/>
            <person name="Petit J.-L."/>
            <person name="Stange-Thomann N."/>
            <person name="Mauceli E."/>
            <person name="Bouneau L."/>
            <person name="Fischer C."/>
            <person name="Ozouf-Costaz C."/>
            <person name="Bernot A."/>
            <person name="Nicaud S."/>
            <person name="Jaffe D."/>
            <person name="Fisher S."/>
            <person name="Lutfalla G."/>
            <person name="Dossat C."/>
            <person name="Segurens B."/>
            <person name="Dasilva C."/>
            <person name="Salanoubat M."/>
            <person name="Levy M."/>
            <person name="Boudet N."/>
            <person name="Castellano S."/>
            <person name="Anthouard V."/>
            <person name="Jubin C."/>
            <person name="Castelli V."/>
            <person name="Katinka M."/>
            <person name="Vacherie B."/>
            <person name="Biemont C."/>
            <person name="Skalli Z."/>
            <person name="Cattolico L."/>
            <person name="Poulain J."/>
            <person name="De Berardinis V."/>
            <person name="Cruaud C."/>
            <person name="Duprat S."/>
            <person name="Brottier P."/>
            <person name="Coutanceau J.-P."/>
            <person name="Gouzy J."/>
            <person name="Parra G."/>
            <person name="Lardier G."/>
            <person name="Chapple C."/>
            <person name="McKernan K.J."/>
            <person name="McEwan P."/>
            <person name="Bosak S."/>
            <person name="Kellis M."/>
            <person name="Volff J.-N."/>
            <person name="Guigo R."/>
            <person name="Zody M.C."/>
            <person name="Mesirov J."/>
            <person name="Lindblad-Toh K."/>
            <person name="Birren B."/>
            <person name="Nusbaum C."/>
            <person name="Kahn D."/>
            <person name="Robinson-Rechavi M."/>
            <person name="Laudet V."/>
            <person name="Schachter V."/>
            <person name="Quetier F."/>
            <person name="Saurin W."/>
            <person name="Scarpelli C."/>
            <person name="Wincker P."/>
            <person name="Lander E.S."/>
            <person name="Weissenbach J."/>
            <person name="Roest Crollius H."/>
        </authorList>
    </citation>
    <scope>NUCLEOTIDE SEQUENCE [LARGE SCALE GENOMIC DNA]</scope>
</reference>
<dbReference type="KEGG" id="tng:GSTEN00000112G001"/>
<dbReference type="InterPro" id="IPR036961">
    <property type="entry name" value="Kinesin_motor_dom_sf"/>
</dbReference>
<protein>
    <submittedName>
        <fullName evidence="4">(spotted green pufferfish) hypothetical protein</fullName>
    </submittedName>
</protein>
<evidence type="ECO:0000256" key="2">
    <source>
        <dbReference type="ARBA" id="ARBA00022840"/>
    </source>
</evidence>
<evidence type="ECO:0000313" key="4">
    <source>
        <dbReference type="EMBL" id="CAF87418.1"/>
    </source>
</evidence>
<comment type="caution">
    <text evidence="4">The sequence shown here is derived from an EMBL/GenBank/DDBJ whole genome shotgun (WGS) entry which is preliminary data.</text>
</comment>
<dbReference type="OrthoDB" id="8948574at2759"/>
<feature type="region of interest" description="Disordered" evidence="3">
    <location>
        <begin position="1"/>
        <end position="56"/>
    </location>
</feature>
<dbReference type="Gene3D" id="3.40.850.10">
    <property type="entry name" value="Kinesin motor domain"/>
    <property type="match status" value="1"/>
</dbReference>
<dbReference type="GO" id="GO:0005524">
    <property type="term" value="F:ATP binding"/>
    <property type="evidence" value="ECO:0007669"/>
    <property type="project" value="UniProtKB-KW"/>
</dbReference>
<proteinExistence type="predicted"/>
<dbReference type="EMBL" id="CAAE01002371">
    <property type="protein sequence ID" value="CAF87418.1"/>
    <property type="molecule type" value="Genomic_DNA"/>
</dbReference>
<evidence type="ECO:0000256" key="1">
    <source>
        <dbReference type="ARBA" id="ARBA00022741"/>
    </source>
</evidence>
<dbReference type="AlphaFoldDB" id="Q4TI64"/>